<dbReference type="InterPro" id="IPR011989">
    <property type="entry name" value="ARM-like"/>
</dbReference>
<dbReference type="PANTHER" id="PTHR19316:SF35">
    <property type="entry name" value="NUCLEOTIDE EXCHANGE FACTOR SIL1"/>
    <property type="match status" value="1"/>
</dbReference>
<protein>
    <recommendedName>
        <fullName evidence="3">Nucleotide exchange factor SIL1</fullName>
    </recommendedName>
</protein>
<keyword evidence="9" id="KW-0325">Glycoprotein</keyword>
<keyword evidence="7" id="KW-0653">Protein transport</keyword>
<reference evidence="11" key="1">
    <citation type="submission" date="2020-05" db="UniProtKB">
        <authorList>
            <consortium name="EnsemblMetazoa"/>
        </authorList>
    </citation>
    <scope>IDENTIFICATION</scope>
    <source>
        <strain evidence="11">TTRI</strain>
    </source>
</reference>
<dbReference type="Gene3D" id="1.25.10.10">
    <property type="entry name" value="Leucine-rich Repeat Variant"/>
    <property type="match status" value="1"/>
</dbReference>
<evidence type="ECO:0000256" key="7">
    <source>
        <dbReference type="ARBA" id="ARBA00022927"/>
    </source>
</evidence>
<dbReference type="VEuPathDB" id="VectorBase:GAUT016720"/>
<keyword evidence="8" id="KW-0811">Translocation</keyword>
<dbReference type="PANTHER" id="PTHR19316">
    <property type="entry name" value="PROTEIN FOLDING REGULATOR"/>
    <property type="match status" value="1"/>
</dbReference>
<evidence type="ECO:0000256" key="2">
    <source>
        <dbReference type="ARBA" id="ARBA00010588"/>
    </source>
</evidence>
<sequence>MELLLQLAVCVLLSRVISMEEIAENTSFIATKEWKEIKEGQGIPAGLHVRINLQTGKKEAKLLTDNEDQLNAEQTSDESKNSNALITIYDSVDEEELKNSSRSKNGSEQLAIEHSPSEIEKIKNDYKSYKELRKTYEGMRKHFKTDAEIIVRLIEEFGDVITYNKQNDQSRLNAQLKILTDFNYLMSQYDNAVTFLDQGGLERILLPLVVNQTHLSLKVEAMRVLGAMAQNNPKVQVKVYEKNFGPYLTQILLSSSNTEELSSALYALGSLLRKFPHAQQKILSTSGTQALVSLLGKDCELKIKAKAITLISDVVVEKQLILINDDPIAAAQYAELNFPERLKDNRYCQTTDKLMTAYYHEFLKAPDLLEYFIHALESTEPFCNRIWGSSEQLYYTLNALQIAHGESNNEYCNEVADLLRDITKKMRKYFKEL</sequence>
<accession>A0A1A9UV69</accession>
<feature type="signal peptide" evidence="10">
    <location>
        <begin position="1"/>
        <end position="19"/>
    </location>
</feature>
<keyword evidence="5 10" id="KW-0732">Signal</keyword>
<dbReference type="GO" id="GO:0005788">
    <property type="term" value="C:endoplasmic reticulum lumen"/>
    <property type="evidence" value="ECO:0007669"/>
    <property type="project" value="UniProtKB-SubCell"/>
</dbReference>
<proteinExistence type="inferred from homology"/>
<evidence type="ECO:0000256" key="8">
    <source>
        <dbReference type="ARBA" id="ARBA00023010"/>
    </source>
</evidence>
<dbReference type="GO" id="GO:0015031">
    <property type="term" value="P:protein transport"/>
    <property type="evidence" value="ECO:0007669"/>
    <property type="project" value="UniProtKB-KW"/>
</dbReference>
<evidence type="ECO:0000256" key="9">
    <source>
        <dbReference type="ARBA" id="ARBA00023180"/>
    </source>
</evidence>
<evidence type="ECO:0000256" key="1">
    <source>
        <dbReference type="ARBA" id="ARBA00004319"/>
    </source>
</evidence>
<evidence type="ECO:0000256" key="3">
    <source>
        <dbReference type="ARBA" id="ARBA00015352"/>
    </source>
</evidence>
<keyword evidence="12" id="KW-1185">Reference proteome</keyword>
<feature type="chain" id="PRO_5008398873" description="Nucleotide exchange factor SIL1" evidence="10">
    <location>
        <begin position="20"/>
        <end position="433"/>
    </location>
</feature>
<dbReference type="EnsemblMetazoa" id="GAUT016720-RA">
    <property type="protein sequence ID" value="GAUT016720-PA"/>
    <property type="gene ID" value="GAUT016720"/>
</dbReference>
<keyword evidence="4" id="KW-0813">Transport</keyword>
<name>A0A1A9UV69_GLOAU</name>
<dbReference type="SUPFAM" id="SSF48371">
    <property type="entry name" value="ARM repeat"/>
    <property type="match status" value="1"/>
</dbReference>
<dbReference type="STRING" id="7395.A0A1A9UV69"/>
<evidence type="ECO:0000256" key="6">
    <source>
        <dbReference type="ARBA" id="ARBA00022824"/>
    </source>
</evidence>
<keyword evidence="6" id="KW-0256">Endoplasmic reticulum</keyword>
<evidence type="ECO:0000256" key="5">
    <source>
        <dbReference type="ARBA" id="ARBA00022729"/>
    </source>
</evidence>
<dbReference type="AlphaFoldDB" id="A0A1A9UV69"/>
<organism evidence="11 12">
    <name type="scientific">Glossina austeni</name>
    <name type="common">Savannah tsetse fly</name>
    <dbReference type="NCBI Taxonomy" id="7395"/>
    <lineage>
        <taxon>Eukaryota</taxon>
        <taxon>Metazoa</taxon>
        <taxon>Ecdysozoa</taxon>
        <taxon>Arthropoda</taxon>
        <taxon>Hexapoda</taxon>
        <taxon>Insecta</taxon>
        <taxon>Pterygota</taxon>
        <taxon>Neoptera</taxon>
        <taxon>Endopterygota</taxon>
        <taxon>Diptera</taxon>
        <taxon>Brachycera</taxon>
        <taxon>Muscomorpha</taxon>
        <taxon>Hippoboscoidea</taxon>
        <taxon>Glossinidae</taxon>
        <taxon>Glossina</taxon>
    </lineage>
</organism>
<dbReference type="InterPro" id="IPR016024">
    <property type="entry name" value="ARM-type_fold"/>
</dbReference>
<evidence type="ECO:0000313" key="11">
    <source>
        <dbReference type="EnsemblMetazoa" id="GAUT016720-PA"/>
    </source>
</evidence>
<evidence type="ECO:0000313" key="12">
    <source>
        <dbReference type="Proteomes" id="UP000078200"/>
    </source>
</evidence>
<comment type="subcellular location">
    <subcellularLocation>
        <location evidence="1">Endoplasmic reticulum lumen</location>
    </subcellularLocation>
</comment>
<evidence type="ECO:0000256" key="10">
    <source>
        <dbReference type="SAM" id="SignalP"/>
    </source>
</evidence>
<dbReference type="Proteomes" id="UP000078200">
    <property type="component" value="Unassembled WGS sequence"/>
</dbReference>
<dbReference type="GO" id="GO:0000774">
    <property type="term" value="F:adenyl-nucleotide exchange factor activity"/>
    <property type="evidence" value="ECO:0007669"/>
    <property type="project" value="TreeGrafter"/>
</dbReference>
<evidence type="ECO:0000256" key="4">
    <source>
        <dbReference type="ARBA" id="ARBA00022448"/>
    </source>
</evidence>
<comment type="similarity">
    <text evidence="2">Belongs to the SIL1 family.</text>
</comment>
<dbReference type="InterPro" id="IPR050693">
    <property type="entry name" value="Hsp70_NEF-Inhibitors"/>
</dbReference>